<reference evidence="5" key="3">
    <citation type="submission" date="2025-09" db="UniProtKB">
        <authorList>
            <consortium name="Ensembl"/>
        </authorList>
    </citation>
    <scope>IDENTIFICATION</scope>
</reference>
<reference evidence="5" key="2">
    <citation type="submission" date="2025-08" db="UniProtKB">
        <authorList>
            <consortium name="Ensembl"/>
        </authorList>
    </citation>
    <scope>IDENTIFICATION</scope>
</reference>
<keyword evidence="6" id="KW-1185">Reference proteome</keyword>
<dbReference type="Proteomes" id="UP001501920">
    <property type="component" value="Chromosome 22"/>
</dbReference>
<dbReference type="AlphaFoldDB" id="A0A3B4D2I7"/>
<dbReference type="GO" id="GO:0005886">
    <property type="term" value="C:plasma membrane"/>
    <property type="evidence" value="ECO:0007669"/>
    <property type="project" value="UniProtKB-SubCell"/>
</dbReference>
<dbReference type="SUPFAM" id="SSF56436">
    <property type="entry name" value="C-type lectin-like"/>
    <property type="match status" value="1"/>
</dbReference>
<organism evidence="5 6">
    <name type="scientific">Pygocentrus nattereri</name>
    <name type="common">Red-bellied piranha</name>
    <dbReference type="NCBI Taxonomy" id="42514"/>
    <lineage>
        <taxon>Eukaryota</taxon>
        <taxon>Metazoa</taxon>
        <taxon>Chordata</taxon>
        <taxon>Craniata</taxon>
        <taxon>Vertebrata</taxon>
        <taxon>Euteleostomi</taxon>
        <taxon>Actinopterygii</taxon>
        <taxon>Neopterygii</taxon>
        <taxon>Teleostei</taxon>
        <taxon>Ostariophysi</taxon>
        <taxon>Characiformes</taxon>
        <taxon>Characoidei</taxon>
        <taxon>Pygocentrus</taxon>
    </lineage>
</organism>
<evidence type="ECO:0000313" key="6">
    <source>
        <dbReference type="Proteomes" id="UP001501920"/>
    </source>
</evidence>
<reference evidence="5 6" key="1">
    <citation type="submission" date="2020-10" db="EMBL/GenBank/DDBJ databases">
        <title>Pygocentrus nattereri (red-bellied piranha) genome, fPygNat1, primary haplotype.</title>
        <authorList>
            <person name="Myers G."/>
            <person name="Meyer A."/>
            <person name="Karagic N."/>
            <person name="Pippel M."/>
            <person name="Winkler S."/>
            <person name="Tracey A."/>
            <person name="Wood J."/>
            <person name="Formenti G."/>
            <person name="Howe K."/>
            <person name="Fedrigo O."/>
            <person name="Jarvis E.D."/>
        </authorList>
    </citation>
    <scope>NUCLEOTIDE SEQUENCE [LARGE SCALE GENOMIC DNA]</scope>
</reference>
<sequence length="213" mass="24436">MSADAVRPQETNTQRETTTQQTGRVTLSAQTLNIFIMKTSSKSLHSLLGVRRGSRCSRLAVVCVGLLCVFLLTTNIVDQTIIANLTAERETLLSSIRNLTEEKEHKYSFMLLIHVCSHCSVVERCWFNELKTFGSSFYFFSTERKNWTESRQDCRKGGADLVIINSKEEQMFFINQKHENFWIGLTATETEDTWKWVDGQPLTDKYVTIQNCS</sequence>
<dbReference type="InterPro" id="IPR016186">
    <property type="entry name" value="C-type_lectin-like/link_sf"/>
</dbReference>
<dbReference type="InterPro" id="IPR050828">
    <property type="entry name" value="C-type_lectin/matrix_domain"/>
</dbReference>
<dbReference type="PANTHER" id="PTHR45710">
    <property type="entry name" value="C-TYPE LECTIN DOMAIN-CONTAINING PROTEIN 180"/>
    <property type="match status" value="1"/>
</dbReference>
<dbReference type="GeneTree" id="ENSGT00940000167252"/>
<dbReference type="InterPro" id="IPR016187">
    <property type="entry name" value="CTDL_fold"/>
</dbReference>
<dbReference type="OMA" id="HENFWIG"/>
<dbReference type="Ensembl" id="ENSPNAT00000026642.2">
    <property type="protein sequence ID" value="ENSPNAP00000017733.2"/>
    <property type="gene ID" value="ENSPNAG00000024046.2"/>
</dbReference>
<name>A0A3B4D2I7_PYGNA</name>
<evidence type="ECO:0000256" key="3">
    <source>
        <dbReference type="SAM" id="Phobius"/>
    </source>
</evidence>
<accession>A0A3B4D2I7</accession>
<protein>
    <recommendedName>
        <fullName evidence="4">C-type lectin domain-containing protein</fullName>
    </recommendedName>
</protein>
<evidence type="ECO:0000256" key="1">
    <source>
        <dbReference type="ARBA" id="ARBA00004401"/>
    </source>
</evidence>
<feature type="region of interest" description="Disordered" evidence="2">
    <location>
        <begin position="1"/>
        <end position="22"/>
    </location>
</feature>
<dbReference type="Pfam" id="PF00059">
    <property type="entry name" value="Lectin_C"/>
    <property type="match status" value="1"/>
</dbReference>
<dbReference type="Gene3D" id="3.10.100.10">
    <property type="entry name" value="Mannose-Binding Protein A, subunit A"/>
    <property type="match status" value="1"/>
</dbReference>
<keyword evidence="3" id="KW-1133">Transmembrane helix</keyword>
<dbReference type="PANTHER" id="PTHR45710:SF8">
    <property type="entry name" value="RERATING FAMILY MEMBER 4"/>
    <property type="match status" value="1"/>
</dbReference>
<proteinExistence type="predicted"/>
<dbReference type="InterPro" id="IPR001304">
    <property type="entry name" value="C-type_lectin-like"/>
</dbReference>
<feature type="transmembrane region" description="Helical" evidence="3">
    <location>
        <begin position="59"/>
        <end position="77"/>
    </location>
</feature>
<evidence type="ECO:0000256" key="2">
    <source>
        <dbReference type="SAM" id="MobiDB-lite"/>
    </source>
</evidence>
<feature type="domain" description="C-type lectin" evidence="4">
    <location>
        <begin position="133"/>
        <end position="213"/>
    </location>
</feature>
<evidence type="ECO:0000313" key="5">
    <source>
        <dbReference type="Ensembl" id="ENSPNAP00000017733.2"/>
    </source>
</evidence>
<comment type="subcellular location">
    <subcellularLocation>
        <location evidence="1">Cell membrane</location>
        <topology evidence="1">Single-pass type II membrane protein</topology>
    </subcellularLocation>
</comment>
<keyword evidence="3" id="KW-0812">Transmembrane</keyword>
<feature type="compositionally biased region" description="Low complexity" evidence="2">
    <location>
        <begin position="9"/>
        <end position="22"/>
    </location>
</feature>
<dbReference type="PROSITE" id="PS50041">
    <property type="entry name" value="C_TYPE_LECTIN_2"/>
    <property type="match status" value="1"/>
</dbReference>
<evidence type="ECO:0000259" key="4">
    <source>
        <dbReference type="PROSITE" id="PS50041"/>
    </source>
</evidence>
<keyword evidence="3" id="KW-0472">Membrane</keyword>